<sequence>MYISIDESGVDNPVINNYMIIGGFFVRAFLKLDLFIKKLKRKLN</sequence>
<dbReference type="EMBL" id="CP005074">
    <property type="protein sequence ID" value="AGR41121.1"/>
    <property type="molecule type" value="Genomic_DNA"/>
</dbReference>
<reference evidence="2 3" key="1">
    <citation type="journal article" date="2013" name="Genome Biol. Evol.">
        <title>Comparison of metabolic capacities and inference of gene content evolution in mosquito-associated Spiroplasma diminutum and S. taiwanense.</title>
        <authorList>
            <person name="Lo W.S."/>
            <person name="Ku C."/>
            <person name="Chen L.L."/>
            <person name="Chang T.H."/>
            <person name="Kuo C.H."/>
        </authorList>
    </citation>
    <scope>NUCLEOTIDE SEQUENCE [LARGE SCALE GENOMIC DNA]</scope>
    <source>
        <strain evidence="2">CT-1</strain>
    </source>
</reference>
<dbReference type="PATRIC" id="fig|1276220.3.peg.484"/>
<accession>S5LWW1</accession>
<evidence type="ECO:0000313" key="3">
    <source>
        <dbReference type="Proteomes" id="UP000014984"/>
    </source>
</evidence>
<dbReference type="KEGG" id="stai:STAIW_v1c04790"/>
<evidence type="ECO:0000256" key="1">
    <source>
        <dbReference type="SAM" id="Phobius"/>
    </source>
</evidence>
<keyword evidence="1" id="KW-0472">Membrane</keyword>
<dbReference type="AlphaFoldDB" id="S5LWW1"/>
<dbReference type="STRING" id="1276220.STAIW_v1c04790"/>
<feature type="transmembrane region" description="Helical" evidence="1">
    <location>
        <begin position="18"/>
        <end position="36"/>
    </location>
</feature>
<proteinExistence type="predicted"/>
<dbReference type="Proteomes" id="UP000014984">
    <property type="component" value="Chromosome"/>
</dbReference>
<evidence type="ECO:0000313" key="2">
    <source>
        <dbReference type="EMBL" id="AGR41121.1"/>
    </source>
</evidence>
<keyword evidence="3" id="KW-1185">Reference proteome</keyword>
<name>S5LWW1_9MOLU</name>
<keyword evidence="1" id="KW-1133">Transmembrane helix</keyword>
<gene>
    <name evidence="2" type="ORF">STAIW_v1c04790</name>
</gene>
<organism evidence="2 3">
    <name type="scientific">Spiroplasma taiwanense CT-1</name>
    <dbReference type="NCBI Taxonomy" id="1276220"/>
    <lineage>
        <taxon>Bacteria</taxon>
        <taxon>Bacillati</taxon>
        <taxon>Mycoplasmatota</taxon>
        <taxon>Mollicutes</taxon>
        <taxon>Entomoplasmatales</taxon>
        <taxon>Spiroplasmataceae</taxon>
        <taxon>Spiroplasma</taxon>
    </lineage>
</organism>
<dbReference type="HOGENOM" id="CLU_3222263_0_0_14"/>
<protein>
    <submittedName>
        <fullName evidence="2">Uncharacterized protein</fullName>
    </submittedName>
</protein>
<keyword evidence="1" id="KW-0812">Transmembrane</keyword>